<keyword evidence="2" id="KW-1185">Reference proteome</keyword>
<sequence>MSLHLYAVGSNGKGQLATGTFDDTHSFQPCHFSGSSPASLPPGVASIDALVGGGNHTIAFFLREDERKELWGCGDGSKGQLGPAYAEVGANTAIFRPVRFPLPGYGFEGFSVEKIAACWETSYLVVSKDGCSDAVISMGGEQKSQAHSREKSPD</sequence>
<comment type="caution">
    <text evidence="1">The sequence shown here is derived from an EMBL/GenBank/DDBJ whole genome shotgun (WGS) entry which is preliminary data.</text>
</comment>
<reference evidence="1" key="1">
    <citation type="submission" date="2021-03" db="EMBL/GenBank/DDBJ databases">
        <authorList>
            <consortium name="DOE Joint Genome Institute"/>
            <person name="Ahrendt S."/>
            <person name="Looney B.P."/>
            <person name="Miyauchi S."/>
            <person name="Morin E."/>
            <person name="Drula E."/>
            <person name="Courty P.E."/>
            <person name="Chicoki N."/>
            <person name="Fauchery L."/>
            <person name="Kohler A."/>
            <person name="Kuo A."/>
            <person name="Labutti K."/>
            <person name="Pangilinan J."/>
            <person name="Lipzen A."/>
            <person name="Riley R."/>
            <person name="Andreopoulos W."/>
            <person name="He G."/>
            <person name="Johnson J."/>
            <person name="Barry K.W."/>
            <person name="Grigoriev I.V."/>
            <person name="Nagy L."/>
            <person name="Hibbett D."/>
            <person name="Henrissat B."/>
            <person name="Matheny P.B."/>
            <person name="Labbe J."/>
            <person name="Martin F."/>
        </authorList>
    </citation>
    <scope>NUCLEOTIDE SEQUENCE</scope>
    <source>
        <strain evidence="1">HHB10654</strain>
    </source>
</reference>
<organism evidence="1 2">
    <name type="scientific">Artomyces pyxidatus</name>
    <dbReference type="NCBI Taxonomy" id="48021"/>
    <lineage>
        <taxon>Eukaryota</taxon>
        <taxon>Fungi</taxon>
        <taxon>Dikarya</taxon>
        <taxon>Basidiomycota</taxon>
        <taxon>Agaricomycotina</taxon>
        <taxon>Agaricomycetes</taxon>
        <taxon>Russulales</taxon>
        <taxon>Auriscalpiaceae</taxon>
        <taxon>Artomyces</taxon>
    </lineage>
</organism>
<gene>
    <name evidence="1" type="ORF">BV25DRAFT_1820597</name>
</gene>
<accession>A0ACB8TDS3</accession>
<evidence type="ECO:0000313" key="1">
    <source>
        <dbReference type="EMBL" id="KAI0066586.1"/>
    </source>
</evidence>
<reference evidence="1" key="2">
    <citation type="journal article" date="2022" name="New Phytol.">
        <title>Evolutionary transition to the ectomycorrhizal habit in the genomes of a hyperdiverse lineage of mushroom-forming fungi.</title>
        <authorList>
            <person name="Looney B."/>
            <person name="Miyauchi S."/>
            <person name="Morin E."/>
            <person name="Drula E."/>
            <person name="Courty P.E."/>
            <person name="Kohler A."/>
            <person name="Kuo A."/>
            <person name="LaButti K."/>
            <person name="Pangilinan J."/>
            <person name="Lipzen A."/>
            <person name="Riley R."/>
            <person name="Andreopoulos W."/>
            <person name="He G."/>
            <person name="Johnson J."/>
            <person name="Nolan M."/>
            <person name="Tritt A."/>
            <person name="Barry K.W."/>
            <person name="Grigoriev I.V."/>
            <person name="Nagy L.G."/>
            <person name="Hibbett D."/>
            <person name="Henrissat B."/>
            <person name="Matheny P.B."/>
            <person name="Labbe J."/>
            <person name="Martin F.M."/>
        </authorList>
    </citation>
    <scope>NUCLEOTIDE SEQUENCE</scope>
    <source>
        <strain evidence="1">HHB10654</strain>
    </source>
</reference>
<name>A0ACB8TDS3_9AGAM</name>
<evidence type="ECO:0000313" key="2">
    <source>
        <dbReference type="Proteomes" id="UP000814140"/>
    </source>
</evidence>
<protein>
    <submittedName>
        <fullName evidence="1">Uncharacterized protein</fullName>
    </submittedName>
</protein>
<proteinExistence type="predicted"/>
<dbReference type="EMBL" id="MU277192">
    <property type="protein sequence ID" value="KAI0066586.1"/>
    <property type="molecule type" value="Genomic_DNA"/>
</dbReference>
<dbReference type="Proteomes" id="UP000814140">
    <property type="component" value="Unassembled WGS sequence"/>
</dbReference>